<feature type="transmembrane region" description="Helical" evidence="1">
    <location>
        <begin position="7"/>
        <end position="24"/>
    </location>
</feature>
<dbReference type="PANTHER" id="PTHR36009:SF3">
    <property type="entry name" value="TRANSMEMBRANE PROTEIN"/>
    <property type="match status" value="1"/>
</dbReference>
<accession>A0A856MB65</accession>
<dbReference type="EMBL" id="CP030118">
    <property type="protein sequence ID" value="QDL07968.1"/>
    <property type="molecule type" value="Genomic_DNA"/>
</dbReference>
<dbReference type="Proteomes" id="UP000503129">
    <property type="component" value="Chromosome"/>
</dbReference>
<evidence type="ECO:0000313" key="2">
    <source>
        <dbReference type="EMBL" id="QDL07968.1"/>
    </source>
</evidence>
<gene>
    <name evidence="2" type="ORF">DP114_08685</name>
</gene>
<dbReference type="KEGG" id="bsen:DP114_08685"/>
<dbReference type="AlphaFoldDB" id="A0A856MB65"/>
<protein>
    <submittedName>
        <fullName evidence="2">DUF2834 domain-containing protein</fullName>
    </submittedName>
</protein>
<feature type="transmembrane region" description="Helical" evidence="1">
    <location>
        <begin position="80"/>
        <end position="98"/>
    </location>
</feature>
<keyword evidence="3" id="KW-1185">Reference proteome</keyword>
<reference evidence="2 3" key="1">
    <citation type="submission" date="2018-06" db="EMBL/GenBank/DDBJ databases">
        <title>Comparative genomics of Brasilonema spp. strains.</title>
        <authorList>
            <person name="Alvarenga D.O."/>
            <person name="Fiore M.F."/>
            <person name="Varani A.M."/>
        </authorList>
    </citation>
    <scope>NUCLEOTIDE SEQUENCE [LARGE SCALE GENOMIC DNA]</scope>
    <source>
        <strain evidence="2 3">CENA114</strain>
    </source>
</reference>
<keyword evidence="1" id="KW-1133">Transmembrane helix</keyword>
<dbReference type="RefSeq" id="WP_171975898.1">
    <property type="nucleotide sequence ID" value="NZ_CAWOXK010000001.1"/>
</dbReference>
<evidence type="ECO:0000313" key="3">
    <source>
        <dbReference type="Proteomes" id="UP000503129"/>
    </source>
</evidence>
<dbReference type="PANTHER" id="PTHR36009">
    <property type="match status" value="1"/>
</dbReference>
<proteinExistence type="predicted"/>
<feature type="transmembrane region" description="Helical" evidence="1">
    <location>
        <begin position="118"/>
        <end position="142"/>
    </location>
</feature>
<name>A0A856MB65_9CYAN</name>
<feature type="transmembrane region" description="Helical" evidence="1">
    <location>
        <begin position="44"/>
        <end position="68"/>
    </location>
</feature>
<feature type="transmembrane region" description="Helical" evidence="1">
    <location>
        <begin position="154"/>
        <end position="174"/>
    </location>
</feature>
<evidence type="ECO:0000256" key="1">
    <source>
        <dbReference type="SAM" id="Phobius"/>
    </source>
</evidence>
<sequence length="226" mass="25378">MIRKITFGALWLGFIIYAFFFAPPDQPDTFDLIKDLSTGQWQGINPLIIALFNIMGIWPMIYSCLVFIDGRAQKMPAWPFASISFGVGAFALLPYLALREPNQKFPGSKNAFLKILDSRLTGIALTVATVILIAYGVGQGNWGNFVQQWQTSRFIHVMSLDFCLLCLLFPALLGDDMARRDIKNSQLFWLIGLIPLFGPLIYLCIRPPLKEAADKIIQSQQQSAIN</sequence>
<keyword evidence="1" id="KW-0472">Membrane</keyword>
<keyword evidence="1" id="KW-0812">Transmembrane</keyword>
<organism evidence="2 3">
    <name type="scientific">Brasilonema sennae CENA114</name>
    <dbReference type="NCBI Taxonomy" id="415709"/>
    <lineage>
        <taxon>Bacteria</taxon>
        <taxon>Bacillati</taxon>
        <taxon>Cyanobacteriota</taxon>
        <taxon>Cyanophyceae</taxon>
        <taxon>Nostocales</taxon>
        <taxon>Scytonemataceae</taxon>
        <taxon>Brasilonema</taxon>
        <taxon>Bromeliae group (in: Brasilonema)</taxon>
    </lineage>
</organism>
<feature type="transmembrane region" description="Helical" evidence="1">
    <location>
        <begin position="186"/>
        <end position="205"/>
    </location>
</feature>